<dbReference type="PANTHER" id="PTHR46663">
    <property type="entry name" value="DIGUANYLATE CYCLASE DGCT-RELATED"/>
    <property type="match status" value="1"/>
</dbReference>
<dbReference type="Proteomes" id="UP001148932">
    <property type="component" value="Unassembled WGS sequence"/>
</dbReference>
<dbReference type="Pfam" id="PF00990">
    <property type="entry name" value="GGDEF"/>
    <property type="match status" value="1"/>
</dbReference>
<evidence type="ECO:0000313" key="4">
    <source>
        <dbReference type="EMBL" id="MDD2178911.1"/>
    </source>
</evidence>
<dbReference type="SUPFAM" id="SSF55073">
    <property type="entry name" value="Nucleotide cyclase"/>
    <property type="match status" value="1"/>
</dbReference>
<accession>A0ABT5S0F3</accession>
<dbReference type="InterPro" id="IPR043128">
    <property type="entry name" value="Rev_trsase/Diguanyl_cyclase"/>
</dbReference>
<dbReference type="RefSeq" id="WP_274111994.1">
    <property type="nucleotide sequence ID" value="NZ_JAPCKI010000008.1"/>
</dbReference>
<keyword evidence="5" id="KW-1185">Reference proteome</keyword>
<evidence type="ECO:0000259" key="3">
    <source>
        <dbReference type="PROSITE" id="PS50887"/>
    </source>
</evidence>
<dbReference type="InterPro" id="IPR011623">
    <property type="entry name" value="7TMR_DISM_rcpt_extracell_dom1"/>
</dbReference>
<feature type="transmembrane region" description="Helical" evidence="1">
    <location>
        <begin position="204"/>
        <end position="225"/>
    </location>
</feature>
<dbReference type="CDD" id="cd01949">
    <property type="entry name" value="GGDEF"/>
    <property type="match status" value="1"/>
</dbReference>
<dbReference type="Pfam" id="PF07695">
    <property type="entry name" value="7TMR-DISM_7TM"/>
    <property type="match status" value="1"/>
</dbReference>
<feature type="transmembrane region" description="Helical" evidence="1">
    <location>
        <begin position="296"/>
        <end position="317"/>
    </location>
</feature>
<dbReference type="InterPro" id="IPR029787">
    <property type="entry name" value="Nucleotide_cyclase"/>
</dbReference>
<dbReference type="InterPro" id="IPR052163">
    <property type="entry name" value="DGC-Regulatory_Protein"/>
</dbReference>
<dbReference type="Pfam" id="PF07696">
    <property type="entry name" value="7TMR-DISMED2"/>
    <property type="match status" value="1"/>
</dbReference>
<feature type="transmembrane region" description="Helical" evidence="1">
    <location>
        <begin position="357"/>
        <end position="379"/>
    </location>
</feature>
<name>A0ABT5S0F3_9BURK</name>
<evidence type="ECO:0000256" key="2">
    <source>
        <dbReference type="SAM" id="SignalP"/>
    </source>
</evidence>
<dbReference type="InterPro" id="IPR000160">
    <property type="entry name" value="GGDEF_dom"/>
</dbReference>
<dbReference type="EMBL" id="JAPCKI010000008">
    <property type="protein sequence ID" value="MDD2178911.1"/>
    <property type="molecule type" value="Genomic_DNA"/>
</dbReference>
<feature type="transmembrane region" description="Helical" evidence="1">
    <location>
        <begin position="323"/>
        <end position="345"/>
    </location>
</feature>
<feature type="chain" id="PRO_5045997475" evidence="2">
    <location>
        <begin position="43"/>
        <end position="599"/>
    </location>
</feature>
<feature type="signal peptide" evidence="2">
    <location>
        <begin position="1"/>
        <end position="42"/>
    </location>
</feature>
<dbReference type="NCBIfam" id="TIGR00254">
    <property type="entry name" value="GGDEF"/>
    <property type="match status" value="1"/>
</dbReference>
<dbReference type="PROSITE" id="PS50887">
    <property type="entry name" value="GGDEF"/>
    <property type="match status" value="1"/>
</dbReference>
<dbReference type="Gene3D" id="3.30.70.270">
    <property type="match status" value="1"/>
</dbReference>
<feature type="transmembrane region" description="Helical" evidence="1">
    <location>
        <begin position="385"/>
        <end position="405"/>
    </location>
</feature>
<gene>
    <name evidence="4" type="ORF">OIN59_15840</name>
</gene>
<dbReference type="SMART" id="SM00267">
    <property type="entry name" value="GGDEF"/>
    <property type="match status" value="1"/>
</dbReference>
<evidence type="ECO:0000313" key="5">
    <source>
        <dbReference type="Proteomes" id="UP001148932"/>
    </source>
</evidence>
<organism evidence="4 5">
    <name type="scientific">Acidovorax benzenivorans</name>
    <dbReference type="NCBI Taxonomy" id="2987520"/>
    <lineage>
        <taxon>Bacteria</taxon>
        <taxon>Pseudomonadati</taxon>
        <taxon>Pseudomonadota</taxon>
        <taxon>Betaproteobacteria</taxon>
        <taxon>Burkholderiales</taxon>
        <taxon>Comamonadaceae</taxon>
        <taxon>Acidovorax</taxon>
    </lineage>
</organism>
<dbReference type="InterPro" id="IPR011622">
    <property type="entry name" value="7TMR_DISM_rcpt_extracell_dom2"/>
</dbReference>
<feature type="transmembrane region" description="Helical" evidence="1">
    <location>
        <begin position="237"/>
        <end position="258"/>
    </location>
</feature>
<protein>
    <submittedName>
        <fullName evidence="4">Sensor domain-containing diguanylate cyclase</fullName>
    </submittedName>
</protein>
<reference evidence="4" key="1">
    <citation type="submission" date="2022-10" db="EMBL/GenBank/DDBJ databases">
        <title>Description of microaerobic benzene degrading bacteria.</title>
        <authorList>
            <person name="Bedics A."/>
            <person name="Tancsics A."/>
            <person name="Banerjee S."/>
        </authorList>
    </citation>
    <scope>NUCLEOTIDE SEQUENCE</scope>
    <source>
        <strain evidence="4">D2M1</strain>
    </source>
</reference>
<keyword evidence="2" id="KW-0732">Signal</keyword>
<feature type="domain" description="GGDEF" evidence="3">
    <location>
        <begin position="459"/>
        <end position="592"/>
    </location>
</feature>
<feature type="transmembrane region" description="Helical" evidence="1">
    <location>
        <begin position="264"/>
        <end position="284"/>
    </location>
</feature>
<keyword evidence="1" id="KW-1133">Transmembrane helix</keyword>
<keyword evidence="1" id="KW-0812">Transmembrane</keyword>
<keyword evidence="1" id="KW-0472">Membrane</keyword>
<comment type="caution">
    <text evidence="4">The sequence shown here is derived from an EMBL/GenBank/DDBJ whole genome shotgun (WGS) entry which is preliminary data.</text>
</comment>
<dbReference type="Gene3D" id="2.60.40.2380">
    <property type="match status" value="1"/>
</dbReference>
<dbReference type="PANTHER" id="PTHR46663:SF2">
    <property type="entry name" value="GGDEF DOMAIN-CONTAINING PROTEIN"/>
    <property type="match status" value="1"/>
</dbReference>
<evidence type="ECO:0000256" key="1">
    <source>
        <dbReference type="SAM" id="Phobius"/>
    </source>
</evidence>
<sequence length="599" mass="65203">MIHTRFCGFMRCPVLASYWLRTACLLAALCLLLSALAPSVSAAPLELRDDQHSIDAWPAVSMLPDPSGTLLVDDALATLARFEAPPGTSGTLGVRAEPVWVRIPLTVPAASNGLWVLDIDYPVLQRIEVYLATDGHVTQQATLGSLQPYTQRPLRSRTHALPMTMLPGHAYDLLLRVETRGAMVLPITLNKPTTWHSKALNEQMLQGILTGLALCLLIYSLAQWLNLRDVLFIQYALLIAGSLLFSLHLFGLGTQYLWRDMPWVELHAASLAALTATCGSFLFISQALAGDRPHSWLLRSMRAGAVLSVVLAALYALDLLSTRAVTGIVSILGLVPALMGIPGAVRRARLGDPVGSTLLLAWLLYFLATATVIGVIRGWVPVNFWTLHSFQFGATLDMLLFMRVLGLRTKALRLEALDANRERDVMRSLAHTDPLTGLPNRRGLNISLASALSRCSAEKMLAVYVMDLDGFKPVNDQHGHDVGDELLVAVTRRLQGHVRQSDLVARLGGDEFVVMAGQLHSLQQAQELGHKLLDAFRSPFSLNNVQVEIGLTIGYAIAPHDSTDAIGLLKLADAAMYSGKQGGKFCLRRNMGDLALSSS</sequence>
<proteinExistence type="predicted"/>